<keyword evidence="3" id="KW-1185">Reference proteome</keyword>
<evidence type="ECO:0000256" key="1">
    <source>
        <dbReference type="SAM" id="MobiDB-lite"/>
    </source>
</evidence>
<reference evidence="2 3" key="1">
    <citation type="submission" date="2013-09" db="EMBL/GenBank/DDBJ databases">
        <title>Corchorus capsularis genome sequencing.</title>
        <authorList>
            <person name="Alam M."/>
            <person name="Haque M.S."/>
            <person name="Islam M.S."/>
            <person name="Emdad E.M."/>
            <person name="Islam M.M."/>
            <person name="Ahmed B."/>
            <person name="Halim A."/>
            <person name="Hossen Q.M.M."/>
            <person name="Hossain M.Z."/>
            <person name="Ahmed R."/>
            <person name="Khan M.M."/>
            <person name="Islam R."/>
            <person name="Rashid M.M."/>
            <person name="Khan S.A."/>
            <person name="Rahman M.S."/>
            <person name="Alam M."/>
        </authorList>
    </citation>
    <scope>NUCLEOTIDE SEQUENCE [LARGE SCALE GENOMIC DNA]</scope>
    <source>
        <strain evidence="3">cv. CVL-1</strain>
        <tissue evidence="2">Whole seedling</tissue>
    </source>
</reference>
<gene>
    <name evidence="2" type="ORF">CCACVL1_09717</name>
</gene>
<dbReference type="EMBL" id="AWWV01009495">
    <property type="protein sequence ID" value="OMO86225.1"/>
    <property type="molecule type" value="Genomic_DNA"/>
</dbReference>
<comment type="caution">
    <text evidence="2">The sequence shown here is derived from an EMBL/GenBank/DDBJ whole genome shotgun (WGS) entry which is preliminary data.</text>
</comment>
<dbReference type="Gramene" id="OMO86225">
    <property type="protein sequence ID" value="OMO86225"/>
    <property type="gene ID" value="CCACVL1_09717"/>
</dbReference>
<feature type="compositionally biased region" description="Polar residues" evidence="1">
    <location>
        <begin position="1"/>
        <end position="11"/>
    </location>
</feature>
<evidence type="ECO:0000313" key="3">
    <source>
        <dbReference type="Proteomes" id="UP000188268"/>
    </source>
</evidence>
<evidence type="ECO:0000313" key="2">
    <source>
        <dbReference type="EMBL" id="OMO86225.1"/>
    </source>
</evidence>
<protein>
    <submittedName>
        <fullName evidence="2">Uncharacterized protein</fullName>
    </submittedName>
</protein>
<feature type="region of interest" description="Disordered" evidence="1">
    <location>
        <begin position="1"/>
        <end position="28"/>
    </location>
</feature>
<dbReference type="Proteomes" id="UP000188268">
    <property type="component" value="Unassembled WGS sequence"/>
</dbReference>
<proteinExistence type="predicted"/>
<organism evidence="2 3">
    <name type="scientific">Corchorus capsularis</name>
    <name type="common">Jute</name>
    <dbReference type="NCBI Taxonomy" id="210143"/>
    <lineage>
        <taxon>Eukaryota</taxon>
        <taxon>Viridiplantae</taxon>
        <taxon>Streptophyta</taxon>
        <taxon>Embryophyta</taxon>
        <taxon>Tracheophyta</taxon>
        <taxon>Spermatophyta</taxon>
        <taxon>Magnoliopsida</taxon>
        <taxon>eudicotyledons</taxon>
        <taxon>Gunneridae</taxon>
        <taxon>Pentapetalae</taxon>
        <taxon>rosids</taxon>
        <taxon>malvids</taxon>
        <taxon>Malvales</taxon>
        <taxon>Malvaceae</taxon>
        <taxon>Grewioideae</taxon>
        <taxon>Apeibeae</taxon>
        <taxon>Corchorus</taxon>
    </lineage>
</organism>
<accession>A0A1R3IUH5</accession>
<dbReference type="AlphaFoldDB" id="A0A1R3IUH5"/>
<name>A0A1R3IUH5_COCAP</name>
<sequence>MGINFKGQSQRQRPKAKRERAHAMPIRP</sequence>